<dbReference type="PANTHER" id="PTHR45138:SF9">
    <property type="entry name" value="DIGUANYLATE CYCLASE DGCM-RELATED"/>
    <property type="match status" value="1"/>
</dbReference>
<sequence>MVLHLFNTFFWSFFFAIGYISIYRRIEEGTIRWYRSKQVMLRFGELALVVYASSVEISLRILHHFLTTNLWTMVNLQTVVALYTCLTLRNKGANLLFLLVTLATFGSYGTLTWGLWLALIGLLIILFVVNLQSAWLVGSLSRYLAFVLPFGTFTWLLFKAFYAFSWQSLLVQLFCYVCVETIVFQYSILLKNRGAASAKLIYETMHDRLTGVPNWAKFNQDFQLYHELMLSTQINEIVLVAIDIDHFKQINDTYGHLAGNAVLTSFAHNLQTYIHQVNSEWEVYRAGGEEFNVIMAEIDQAAAKQVVEAYRQQLHELHVMYEGNKINVTASVGMTKLQGNDVQAEDTIKRADQYLYQAKQAGRDAVIAGY</sequence>
<keyword evidence="1" id="KW-1133">Transmembrane helix</keyword>
<dbReference type="Pfam" id="PF00990">
    <property type="entry name" value="GGDEF"/>
    <property type="match status" value="1"/>
</dbReference>
<gene>
    <name evidence="3" type="ORF">FD22_GL002030</name>
</gene>
<dbReference type="GO" id="GO:0043709">
    <property type="term" value="P:cell adhesion involved in single-species biofilm formation"/>
    <property type="evidence" value="ECO:0007669"/>
    <property type="project" value="TreeGrafter"/>
</dbReference>
<proteinExistence type="predicted"/>
<keyword evidence="1" id="KW-0472">Membrane</keyword>
<dbReference type="GO" id="GO:0052621">
    <property type="term" value="F:diguanylate cyclase activity"/>
    <property type="evidence" value="ECO:0007669"/>
    <property type="project" value="TreeGrafter"/>
</dbReference>
<dbReference type="EMBL" id="AZCN01000061">
    <property type="protein sequence ID" value="KRK14955.1"/>
    <property type="molecule type" value="Genomic_DNA"/>
</dbReference>
<organism evidence="3 4">
    <name type="scientific">Loigolactobacillus coryniformis subsp. coryniformis KCTC 3167 = DSM 20001</name>
    <dbReference type="NCBI Taxonomy" id="913848"/>
    <lineage>
        <taxon>Bacteria</taxon>
        <taxon>Bacillati</taxon>
        <taxon>Bacillota</taxon>
        <taxon>Bacilli</taxon>
        <taxon>Lactobacillales</taxon>
        <taxon>Lactobacillaceae</taxon>
        <taxon>Loigolactobacillus</taxon>
    </lineage>
</organism>
<dbReference type="AlphaFoldDB" id="A0A0R1EZI3"/>
<reference evidence="3 4" key="1">
    <citation type="journal article" date="2015" name="Genome Announc.">
        <title>Expanding the biotechnology potential of lactobacilli through comparative genomics of 213 strains and associated genera.</title>
        <authorList>
            <person name="Sun Z."/>
            <person name="Harris H.M."/>
            <person name="McCann A."/>
            <person name="Guo C."/>
            <person name="Argimon S."/>
            <person name="Zhang W."/>
            <person name="Yang X."/>
            <person name="Jeffery I.B."/>
            <person name="Cooney J.C."/>
            <person name="Kagawa T.F."/>
            <person name="Liu W."/>
            <person name="Song Y."/>
            <person name="Salvetti E."/>
            <person name="Wrobel A."/>
            <person name="Rasinkangas P."/>
            <person name="Parkhill J."/>
            <person name="Rea M.C."/>
            <person name="O'Sullivan O."/>
            <person name="Ritari J."/>
            <person name="Douillard F.P."/>
            <person name="Paul Ross R."/>
            <person name="Yang R."/>
            <person name="Briner A.E."/>
            <person name="Felis G.E."/>
            <person name="de Vos W.M."/>
            <person name="Barrangou R."/>
            <person name="Klaenhammer T.R."/>
            <person name="Caufield P.W."/>
            <person name="Cui Y."/>
            <person name="Zhang H."/>
            <person name="O'Toole P.W."/>
        </authorList>
    </citation>
    <scope>NUCLEOTIDE SEQUENCE [LARGE SCALE GENOMIC DNA]</scope>
    <source>
        <strain evidence="3 4">DSM 20001</strain>
    </source>
</reference>
<dbReference type="PANTHER" id="PTHR45138">
    <property type="entry name" value="REGULATORY COMPONENTS OF SENSORY TRANSDUCTION SYSTEM"/>
    <property type="match status" value="1"/>
</dbReference>
<evidence type="ECO:0000259" key="2">
    <source>
        <dbReference type="PROSITE" id="PS50887"/>
    </source>
</evidence>
<dbReference type="PATRIC" id="fig|913848.6.peg.2072"/>
<evidence type="ECO:0000313" key="4">
    <source>
        <dbReference type="Proteomes" id="UP000051181"/>
    </source>
</evidence>
<protein>
    <submittedName>
        <fullName evidence="3">Signal transduction diguanylate cyclase</fullName>
    </submittedName>
</protein>
<dbReference type="GO" id="GO:0005886">
    <property type="term" value="C:plasma membrane"/>
    <property type="evidence" value="ECO:0007669"/>
    <property type="project" value="TreeGrafter"/>
</dbReference>
<feature type="domain" description="GGDEF" evidence="2">
    <location>
        <begin position="235"/>
        <end position="370"/>
    </location>
</feature>
<dbReference type="GO" id="GO:1902201">
    <property type="term" value="P:negative regulation of bacterial-type flagellum-dependent cell motility"/>
    <property type="evidence" value="ECO:0007669"/>
    <property type="project" value="TreeGrafter"/>
</dbReference>
<dbReference type="InterPro" id="IPR050469">
    <property type="entry name" value="Diguanylate_Cyclase"/>
</dbReference>
<dbReference type="PROSITE" id="PS50887">
    <property type="entry name" value="GGDEF"/>
    <property type="match status" value="1"/>
</dbReference>
<dbReference type="RefSeq" id="WP_010011688.1">
    <property type="nucleotide sequence ID" value="NZ_AZCN01000061.1"/>
</dbReference>
<dbReference type="InterPro" id="IPR043128">
    <property type="entry name" value="Rev_trsase/Diguanyl_cyclase"/>
</dbReference>
<dbReference type="SMART" id="SM00267">
    <property type="entry name" value="GGDEF"/>
    <property type="match status" value="1"/>
</dbReference>
<feature type="transmembrane region" description="Helical" evidence="1">
    <location>
        <begin position="115"/>
        <end position="136"/>
    </location>
</feature>
<evidence type="ECO:0000313" key="3">
    <source>
        <dbReference type="EMBL" id="KRK14955.1"/>
    </source>
</evidence>
<feature type="transmembrane region" description="Helical" evidence="1">
    <location>
        <begin position="93"/>
        <end position="109"/>
    </location>
</feature>
<feature type="transmembrane region" description="Helical" evidence="1">
    <location>
        <begin position="6"/>
        <end position="23"/>
    </location>
</feature>
<dbReference type="Gene3D" id="3.30.70.270">
    <property type="match status" value="1"/>
</dbReference>
<keyword evidence="1" id="KW-0812">Transmembrane</keyword>
<dbReference type="SUPFAM" id="SSF55073">
    <property type="entry name" value="Nucleotide cyclase"/>
    <property type="match status" value="1"/>
</dbReference>
<dbReference type="Proteomes" id="UP000051181">
    <property type="component" value="Unassembled WGS sequence"/>
</dbReference>
<comment type="caution">
    <text evidence="3">The sequence shown here is derived from an EMBL/GenBank/DDBJ whole genome shotgun (WGS) entry which is preliminary data.</text>
</comment>
<dbReference type="NCBIfam" id="TIGR00254">
    <property type="entry name" value="GGDEF"/>
    <property type="match status" value="1"/>
</dbReference>
<feature type="transmembrane region" description="Helical" evidence="1">
    <location>
        <begin position="143"/>
        <end position="164"/>
    </location>
</feature>
<dbReference type="InterPro" id="IPR000160">
    <property type="entry name" value="GGDEF_dom"/>
</dbReference>
<dbReference type="CDD" id="cd01949">
    <property type="entry name" value="GGDEF"/>
    <property type="match status" value="1"/>
</dbReference>
<accession>A0A0R1EZI3</accession>
<dbReference type="InterPro" id="IPR029787">
    <property type="entry name" value="Nucleotide_cyclase"/>
</dbReference>
<name>A0A0R1EZI3_9LACO</name>
<evidence type="ECO:0000256" key="1">
    <source>
        <dbReference type="SAM" id="Phobius"/>
    </source>
</evidence>
<dbReference type="GeneID" id="65916414"/>
<dbReference type="eggNOG" id="COG3706">
    <property type="taxonomic scope" value="Bacteria"/>
</dbReference>
<dbReference type="FunFam" id="3.30.70.270:FF:000001">
    <property type="entry name" value="Diguanylate cyclase domain protein"/>
    <property type="match status" value="1"/>
</dbReference>